<dbReference type="OrthoDB" id="7511162at2"/>
<feature type="chain" id="PRO_5019031026" evidence="1">
    <location>
        <begin position="32"/>
        <end position="117"/>
    </location>
</feature>
<dbReference type="InterPro" id="IPR030972">
    <property type="entry name" value="UrcA_uranyl"/>
</dbReference>
<evidence type="ECO:0000256" key="1">
    <source>
        <dbReference type="SAM" id="SignalP"/>
    </source>
</evidence>
<feature type="signal peptide" evidence="1">
    <location>
        <begin position="1"/>
        <end position="31"/>
    </location>
</feature>
<organism evidence="2 3">
    <name type="scientific">Sphingobium algorifonticola</name>
    <dbReference type="NCBI Taxonomy" id="2008318"/>
    <lineage>
        <taxon>Bacteria</taxon>
        <taxon>Pseudomonadati</taxon>
        <taxon>Pseudomonadota</taxon>
        <taxon>Alphaproteobacteria</taxon>
        <taxon>Sphingomonadales</taxon>
        <taxon>Sphingomonadaceae</taxon>
        <taxon>Sphingobium</taxon>
    </lineage>
</organism>
<dbReference type="Proteomes" id="UP000282977">
    <property type="component" value="Unassembled WGS sequence"/>
</dbReference>
<gene>
    <name evidence="2" type="ORF">ENE74_00655</name>
</gene>
<accession>A0A437JB90</accession>
<evidence type="ECO:0000313" key="3">
    <source>
        <dbReference type="Proteomes" id="UP000282977"/>
    </source>
</evidence>
<keyword evidence="1" id="KW-0732">Signal</keyword>
<protein>
    <submittedName>
        <fullName evidence="2">UrcA family protein</fullName>
    </submittedName>
</protein>
<dbReference type="AlphaFoldDB" id="A0A437JB90"/>
<sequence>MPMPMFPPAGRSLFAFVLPAAALLCAPAAMAETDLVVSYSAVSSDITKSMPVAIDDLQLGSAQGRETLRKRINFAAKTVCGYTGMNGVRPTKDYQRCFDRATTAALSDPRVSQTAAR</sequence>
<evidence type="ECO:0000313" key="2">
    <source>
        <dbReference type="EMBL" id="RVT43186.1"/>
    </source>
</evidence>
<comment type="caution">
    <text evidence="2">The sequence shown here is derived from an EMBL/GenBank/DDBJ whole genome shotgun (WGS) entry which is preliminary data.</text>
</comment>
<dbReference type="NCBIfam" id="TIGR04433">
    <property type="entry name" value="UrcA_uranyl"/>
    <property type="match status" value="1"/>
</dbReference>
<dbReference type="EMBL" id="RZUL01000001">
    <property type="protein sequence ID" value="RVT43186.1"/>
    <property type="molecule type" value="Genomic_DNA"/>
</dbReference>
<name>A0A437JB90_9SPHN</name>
<proteinExistence type="predicted"/>
<reference evidence="2 3" key="1">
    <citation type="submission" date="2019-01" db="EMBL/GenBank/DDBJ databases">
        <authorList>
            <person name="Chen W.-M."/>
        </authorList>
    </citation>
    <scope>NUCLEOTIDE SEQUENCE [LARGE SCALE GENOMIC DNA]</scope>
    <source>
        <strain evidence="2 3">TLA-22</strain>
    </source>
</reference>
<keyword evidence="3" id="KW-1185">Reference proteome</keyword>